<protein>
    <recommendedName>
        <fullName evidence="1">DUF7832 domain-containing protein</fullName>
    </recommendedName>
</protein>
<keyword evidence="3" id="KW-1185">Reference proteome</keyword>
<dbReference type="Proteomes" id="UP000254293">
    <property type="component" value="Unassembled WGS sequence"/>
</dbReference>
<dbReference type="RefSeq" id="WP_115307593.1">
    <property type="nucleotide sequence ID" value="NZ_CP091516.1"/>
</dbReference>
<dbReference type="EMBL" id="UGJJ01000001">
    <property type="protein sequence ID" value="STR00304.1"/>
    <property type="molecule type" value="Genomic_DNA"/>
</dbReference>
<reference evidence="2 3" key="1">
    <citation type="submission" date="2018-06" db="EMBL/GenBank/DDBJ databases">
        <authorList>
            <consortium name="Pathogen Informatics"/>
            <person name="Doyle S."/>
        </authorList>
    </citation>
    <scope>NUCLEOTIDE SEQUENCE [LARGE SCALE GENOMIC DNA]</scope>
    <source>
        <strain evidence="2 3">NCTC13336</strain>
    </source>
</reference>
<name>A0A377QY44_9NEIS</name>
<proteinExistence type="predicted"/>
<dbReference type="AlphaFoldDB" id="A0A377QY44"/>
<dbReference type="OrthoDB" id="4827574at2"/>
<evidence type="ECO:0000259" key="1">
    <source>
        <dbReference type="Pfam" id="PF25191"/>
    </source>
</evidence>
<evidence type="ECO:0000313" key="3">
    <source>
        <dbReference type="Proteomes" id="UP000254293"/>
    </source>
</evidence>
<organism evidence="2 3">
    <name type="scientific">Kingella potus</name>
    <dbReference type="NCBI Taxonomy" id="265175"/>
    <lineage>
        <taxon>Bacteria</taxon>
        <taxon>Pseudomonadati</taxon>
        <taxon>Pseudomonadota</taxon>
        <taxon>Betaproteobacteria</taxon>
        <taxon>Neisseriales</taxon>
        <taxon>Neisseriaceae</taxon>
        <taxon>Kingella</taxon>
    </lineage>
</organism>
<sequence length="138" mass="15720">MLYDHITLHTAVSPAQAARHIGYYYAWAVSQGLHSEAAAALPQFDDLQQRRISGGLFVRQQLSGGIDSNCFNDLGNRFTRYYYADEDEGYGHFLADYFLALGLENEDAFYQVPDTAEHQAKLDKVFQVAFERWKSSLQ</sequence>
<feature type="domain" description="DUF7832" evidence="1">
    <location>
        <begin position="12"/>
        <end position="105"/>
    </location>
</feature>
<gene>
    <name evidence="2" type="ORF">NCTC13336_00506</name>
</gene>
<dbReference type="Pfam" id="PF25191">
    <property type="entry name" value="DUF7832"/>
    <property type="match status" value="1"/>
</dbReference>
<accession>A0A377QY44</accession>
<dbReference type="InterPro" id="IPR057154">
    <property type="entry name" value="DUF7832"/>
</dbReference>
<evidence type="ECO:0000313" key="2">
    <source>
        <dbReference type="EMBL" id="STR00304.1"/>
    </source>
</evidence>